<feature type="compositionally biased region" description="Basic and acidic residues" evidence="2">
    <location>
        <begin position="164"/>
        <end position="184"/>
    </location>
</feature>
<proteinExistence type="inferred from homology"/>
<dbReference type="SUPFAM" id="SSF52833">
    <property type="entry name" value="Thioredoxin-like"/>
    <property type="match status" value="1"/>
</dbReference>
<dbReference type="CDD" id="cd02947">
    <property type="entry name" value="TRX_family"/>
    <property type="match status" value="1"/>
</dbReference>
<dbReference type="HOGENOM" id="CLU_088781_0_0_1"/>
<dbReference type="PANTHER" id="PTHR43601:SF3">
    <property type="entry name" value="THIOREDOXIN, MITOCHONDRIAL"/>
    <property type="match status" value="1"/>
</dbReference>
<dbReference type="eggNOG" id="ENOG502S8C5">
    <property type="taxonomic scope" value="Eukaryota"/>
</dbReference>
<dbReference type="EMBL" id="DS566101">
    <property type="status" value="NOT_ANNOTATED_CDS"/>
    <property type="molecule type" value="Genomic_DNA"/>
</dbReference>
<dbReference type="VEuPathDB" id="FungiDB:KRP22_9935"/>
<dbReference type="PANTHER" id="PTHR43601">
    <property type="entry name" value="THIOREDOXIN, MITOCHONDRIAL"/>
    <property type="match status" value="1"/>
</dbReference>
<reference evidence="4" key="2">
    <citation type="submission" date="2015-06" db="UniProtKB">
        <authorList>
            <consortium name="EnsemblProtists"/>
        </authorList>
    </citation>
    <scope>IDENTIFICATION</scope>
    <source>
        <strain evidence="4">Pr102</strain>
    </source>
</reference>
<dbReference type="VEuPathDB" id="FungiDB:KRP23_8440"/>
<dbReference type="OMA" id="DSFPHFR"/>
<evidence type="ECO:0000313" key="5">
    <source>
        <dbReference type="Proteomes" id="UP000005238"/>
    </source>
</evidence>
<dbReference type="InterPro" id="IPR013766">
    <property type="entry name" value="Thioredoxin_domain"/>
</dbReference>
<dbReference type="InParanoid" id="H3H1L3"/>
<dbReference type="Gene3D" id="3.40.30.10">
    <property type="entry name" value="Glutaredoxin"/>
    <property type="match status" value="1"/>
</dbReference>
<reference evidence="5" key="1">
    <citation type="journal article" date="2006" name="Science">
        <title>Phytophthora genome sequences uncover evolutionary origins and mechanisms of pathogenesis.</title>
        <authorList>
            <person name="Tyler B.M."/>
            <person name="Tripathy S."/>
            <person name="Zhang X."/>
            <person name="Dehal P."/>
            <person name="Jiang R.H."/>
            <person name="Aerts A."/>
            <person name="Arredondo F.D."/>
            <person name="Baxter L."/>
            <person name="Bensasson D."/>
            <person name="Beynon J.L."/>
            <person name="Chapman J."/>
            <person name="Damasceno C.M."/>
            <person name="Dorrance A.E."/>
            <person name="Dou D."/>
            <person name="Dickerman A.W."/>
            <person name="Dubchak I.L."/>
            <person name="Garbelotto M."/>
            <person name="Gijzen M."/>
            <person name="Gordon S.G."/>
            <person name="Govers F."/>
            <person name="Grunwald N.J."/>
            <person name="Huang W."/>
            <person name="Ivors K.L."/>
            <person name="Jones R.W."/>
            <person name="Kamoun S."/>
            <person name="Krampis K."/>
            <person name="Lamour K.H."/>
            <person name="Lee M.K."/>
            <person name="McDonald W.H."/>
            <person name="Medina M."/>
            <person name="Meijer H.J."/>
            <person name="Nordberg E.K."/>
            <person name="Maclean D.J."/>
            <person name="Ospina-Giraldo M.D."/>
            <person name="Morris P.F."/>
            <person name="Phuntumart V."/>
            <person name="Putnam N.H."/>
            <person name="Rash S."/>
            <person name="Rose J.K."/>
            <person name="Sakihama Y."/>
            <person name="Salamov A.A."/>
            <person name="Savidor A."/>
            <person name="Scheuring C.F."/>
            <person name="Smith B.M."/>
            <person name="Sobral B.W."/>
            <person name="Terry A."/>
            <person name="Torto-Alalibo T.A."/>
            <person name="Win J."/>
            <person name="Xu Z."/>
            <person name="Zhang H."/>
            <person name="Grigoriev I.V."/>
            <person name="Rokhsar D.S."/>
            <person name="Boore J.L."/>
        </authorList>
    </citation>
    <scope>NUCLEOTIDE SEQUENCE [LARGE SCALE GENOMIC DNA]</scope>
    <source>
        <strain evidence="5">Pr102</strain>
    </source>
</reference>
<evidence type="ECO:0000256" key="1">
    <source>
        <dbReference type="ARBA" id="ARBA00008987"/>
    </source>
</evidence>
<dbReference type="GO" id="GO:0045454">
    <property type="term" value="P:cell redox homeostasis"/>
    <property type="evidence" value="ECO:0000318"/>
    <property type="project" value="GO_Central"/>
</dbReference>
<protein>
    <recommendedName>
        <fullName evidence="3">Thioredoxin domain-containing protein</fullName>
    </recommendedName>
</protein>
<dbReference type="Proteomes" id="UP000005238">
    <property type="component" value="Unassembled WGS sequence"/>
</dbReference>
<feature type="domain" description="Thioredoxin" evidence="3">
    <location>
        <begin position="1"/>
        <end position="128"/>
    </location>
</feature>
<accession>H3H1L3</accession>
<dbReference type="AlphaFoldDB" id="H3H1L3"/>
<dbReference type="PROSITE" id="PS51352">
    <property type="entry name" value="THIOREDOXIN_2"/>
    <property type="match status" value="1"/>
</dbReference>
<evidence type="ECO:0000259" key="3">
    <source>
        <dbReference type="PROSITE" id="PS51352"/>
    </source>
</evidence>
<keyword evidence="5" id="KW-1185">Reference proteome</keyword>
<feature type="region of interest" description="Disordered" evidence="2">
    <location>
        <begin position="126"/>
        <end position="200"/>
    </location>
</feature>
<sequence length="265" mass="28214">MIAIASAEEFHAAVAKTELPVVACFSAPWCGGCKMVAPKVAALAGELQTRAQFVQVSAEQLETLCEEVEVDSFPHFRVYNAGAVLGDITSSKIDKVEAFIRALVAPDTANRQEGTPEEDDAVVEEATKGAADKAAAENEGVVEAEVDDGSKKRQEREEMEENDEHVAKKAKTEELEAEKTKEEVDASTNEEAGVVPTEKTEIVVEAEQEKTEAEKPGVVEVAADVMEKEGAADESAKEKEAAPADKLEAIEATEVNGAQIDTPAA</sequence>
<evidence type="ECO:0000313" key="4">
    <source>
        <dbReference type="EnsemblProtists" id="Phyra84145"/>
    </source>
</evidence>
<feature type="compositionally biased region" description="Basic and acidic residues" evidence="2">
    <location>
        <begin position="126"/>
        <end position="136"/>
    </location>
</feature>
<dbReference type="EnsemblProtists" id="Phyra84145">
    <property type="protein sequence ID" value="Phyra84145"/>
    <property type="gene ID" value="Phyra84145"/>
</dbReference>
<organism evidence="4 5">
    <name type="scientific">Phytophthora ramorum</name>
    <name type="common">Sudden oak death agent</name>
    <dbReference type="NCBI Taxonomy" id="164328"/>
    <lineage>
        <taxon>Eukaryota</taxon>
        <taxon>Sar</taxon>
        <taxon>Stramenopiles</taxon>
        <taxon>Oomycota</taxon>
        <taxon>Peronosporomycetes</taxon>
        <taxon>Peronosporales</taxon>
        <taxon>Peronosporaceae</taxon>
        <taxon>Phytophthora</taxon>
    </lineage>
</organism>
<comment type="similarity">
    <text evidence="1">Belongs to the thioredoxin family.</text>
</comment>
<dbReference type="STRING" id="164328.H3H1L3"/>
<evidence type="ECO:0000256" key="2">
    <source>
        <dbReference type="SAM" id="MobiDB-lite"/>
    </source>
</evidence>
<dbReference type="Pfam" id="PF00085">
    <property type="entry name" value="Thioredoxin"/>
    <property type="match status" value="1"/>
</dbReference>
<name>H3H1L3_PHYRM</name>
<dbReference type="InterPro" id="IPR036249">
    <property type="entry name" value="Thioredoxin-like_sf"/>
</dbReference>